<dbReference type="InterPro" id="IPR051816">
    <property type="entry name" value="Glycosyl_Hydrolase_31"/>
</dbReference>
<feature type="domain" description="Glycosyl hydrolase family 31 C-terminal" evidence="7">
    <location>
        <begin position="577"/>
        <end position="618"/>
    </location>
</feature>
<dbReference type="Gene3D" id="2.60.40.1760">
    <property type="entry name" value="glycosyl hydrolase (family 31)"/>
    <property type="match status" value="1"/>
</dbReference>
<dbReference type="SUPFAM" id="SSF51445">
    <property type="entry name" value="(Trans)glycosidases"/>
    <property type="match status" value="1"/>
</dbReference>
<proteinExistence type="inferred from homology"/>
<evidence type="ECO:0000313" key="9">
    <source>
        <dbReference type="Proteomes" id="UP001193734"/>
    </source>
</evidence>
<evidence type="ECO:0000256" key="1">
    <source>
        <dbReference type="ARBA" id="ARBA00007806"/>
    </source>
</evidence>
<dbReference type="SUPFAM" id="SSF74650">
    <property type="entry name" value="Galactose mutarotase-like"/>
    <property type="match status" value="1"/>
</dbReference>
<dbReference type="InterPro" id="IPR025887">
    <property type="entry name" value="Glyco_hydro_31_N_dom"/>
</dbReference>
<dbReference type="CDD" id="cd06591">
    <property type="entry name" value="GH31_xylosidase_XylS"/>
    <property type="match status" value="1"/>
</dbReference>
<evidence type="ECO:0000259" key="5">
    <source>
        <dbReference type="Pfam" id="PF13802"/>
    </source>
</evidence>
<dbReference type="SUPFAM" id="SSF51011">
    <property type="entry name" value="Glycosyl hydrolase domain"/>
    <property type="match status" value="1"/>
</dbReference>
<organism evidence="8 9">
    <name type="scientific">Xylanibacter rodentium</name>
    <dbReference type="NCBI Taxonomy" id="2736289"/>
    <lineage>
        <taxon>Bacteria</taxon>
        <taxon>Pseudomonadati</taxon>
        <taxon>Bacteroidota</taxon>
        <taxon>Bacteroidia</taxon>
        <taxon>Bacteroidales</taxon>
        <taxon>Prevotellaceae</taxon>
        <taxon>Xylanibacter</taxon>
    </lineage>
</organism>
<dbReference type="Pfam" id="PF13802">
    <property type="entry name" value="Gal_mutarotas_2"/>
    <property type="match status" value="1"/>
</dbReference>
<dbReference type="InterPro" id="IPR048395">
    <property type="entry name" value="Glyco_hydro_31_C"/>
</dbReference>
<dbReference type="InterPro" id="IPR013780">
    <property type="entry name" value="Glyco_hydro_b"/>
</dbReference>
<dbReference type="CDD" id="cd14752">
    <property type="entry name" value="GH31_N"/>
    <property type="match status" value="1"/>
</dbReference>
<feature type="domain" description="Glycosyl hydrolase family 31 C-terminal" evidence="7">
    <location>
        <begin position="648"/>
        <end position="695"/>
    </location>
</feature>
<dbReference type="Pfam" id="PF21365">
    <property type="entry name" value="Glyco_hydro_31_3rd"/>
    <property type="match status" value="2"/>
</dbReference>
<dbReference type="Proteomes" id="UP001193734">
    <property type="component" value="Unassembled WGS sequence"/>
</dbReference>
<sequence length="796" mass="91540">MNRRICMLAVAMMMASVHVMGQKVHVKFFTPGIVRVTKTPDNNSVERKSLVVTASPENVKLKTTANAGQTVYKSAKLNVTVDDKSGRVVFATTDGTPLLTEGEYAFTPIVDGPDKGSYKVKQCFALGADEPIYGIGMMQNGKMSLRGEHRKMQQSNLEDFAHFFQSIKGYGIFWDNYSPTRIDDNKTLELESQVGDVVDYYFMYGENADGVIREMRHLTGKVPMLPLWTYGFHQSRERYKTQNELLEVVRKYREMKIPFDGIIQDWQYWGSNYTWNAMEFVNPDFDRAQQMIDEVHDRNAHISISIWSSFGPQTKPFRQLKDKGLLFSFETWPESGLTSWPPRKDYPSGVRVYDCYSSEARDIYWENLSRLHKMGIDAWWMDSTDPDHVNYKESDLDEKCSAGSYRSVRNLFPFMTVGGVDEHQRAVDSDKRVFILTRSYFAGQQRYGANTWSGDVGSSWQSLRNQVPLCLNHTLTANPNVNTDIGGFFAGSYNRHYQDNSATSNPQYQELYVRWMQFGLFCPMMRSHGTDVYRELYYYGKAGEPVYDALVSAVKMRYRLLPYIYSTSWQVSKNDDSFMRALMMDFKDDKNTWNIGRQFMFGRSLLVCPVVDPLYTKEKIVKTDENSGWNKQNSNDNNGWPAVDWNENRTYEVYLPAGTQWYDYWTNARLDGGQNIKADAPIARSPLYVKAGSILPIGQDLQYVNEKAWDNITLRVYPGANASFTLYEDEGDNYNYQKGQYTEIPMTWSDKSRMLTIGSRRGAYPGMLASRTFTVTTPDGKTKNVKYTGKKVSVKM</sequence>
<dbReference type="Pfam" id="PF01055">
    <property type="entry name" value="Glyco_hydro_31_2nd"/>
    <property type="match status" value="1"/>
</dbReference>
<dbReference type="Gene3D" id="2.60.40.1180">
    <property type="entry name" value="Golgi alpha-mannosidase II"/>
    <property type="match status" value="2"/>
</dbReference>
<dbReference type="RefSeq" id="WP_172176785.1">
    <property type="nucleotide sequence ID" value="NZ_CASGIA010000001.1"/>
</dbReference>
<gene>
    <name evidence="8" type="ORF">HPS55_02305</name>
</gene>
<dbReference type="PANTHER" id="PTHR43863:SF2">
    <property type="entry name" value="MALTASE-GLUCOAMYLASE"/>
    <property type="match status" value="1"/>
</dbReference>
<evidence type="ECO:0000256" key="2">
    <source>
        <dbReference type="RuleBase" id="RU361185"/>
    </source>
</evidence>
<keyword evidence="2" id="KW-0326">Glycosidase</keyword>
<comment type="similarity">
    <text evidence="1 2">Belongs to the glycosyl hydrolase 31 family.</text>
</comment>
<dbReference type="InterPro" id="IPR000322">
    <property type="entry name" value="Glyco_hydro_31_TIM"/>
</dbReference>
<feature type="domain" description="DUF5110" evidence="6">
    <location>
        <begin position="712"/>
        <end position="776"/>
    </location>
</feature>
<dbReference type="InterPro" id="IPR017853">
    <property type="entry name" value="GH"/>
</dbReference>
<dbReference type="InterPro" id="IPR011013">
    <property type="entry name" value="Gal_mutarotase_sf_dom"/>
</dbReference>
<evidence type="ECO:0000313" key="8">
    <source>
        <dbReference type="EMBL" id="NPE13171.1"/>
    </source>
</evidence>
<evidence type="ECO:0000259" key="7">
    <source>
        <dbReference type="Pfam" id="PF21365"/>
    </source>
</evidence>
<keyword evidence="2" id="KW-0378">Hydrolase</keyword>
<feature type="chain" id="PRO_5047229873" evidence="3">
    <location>
        <begin position="22"/>
        <end position="796"/>
    </location>
</feature>
<reference evidence="8 9" key="1">
    <citation type="submission" date="2020-05" db="EMBL/GenBank/DDBJ databases">
        <title>Distinct polysaccharide utilization as determinants for interspecies competition between intestinal Prevotella spp.</title>
        <authorList>
            <person name="Galvez E.J.C."/>
            <person name="Iljazovic A."/>
            <person name="Strowig T."/>
        </authorList>
    </citation>
    <scope>NUCLEOTIDE SEQUENCE [LARGE SCALE GENOMIC DNA]</scope>
    <source>
        <strain evidence="8 9">PROD</strain>
    </source>
</reference>
<dbReference type="InterPro" id="IPR033403">
    <property type="entry name" value="DUF5110"/>
</dbReference>
<dbReference type="Pfam" id="PF17137">
    <property type="entry name" value="DUF5110"/>
    <property type="match status" value="1"/>
</dbReference>
<keyword evidence="3" id="KW-0732">Signal</keyword>
<feature type="signal peptide" evidence="3">
    <location>
        <begin position="1"/>
        <end position="21"/>
    </location>
</feature>
<name>A0ABX2AU42_9BACT</name>
<dbReference type="EMBL" id="JABKKE010000002">
    <property type="protein sequence ID" value="NPE13171.1"/>
    <property type="molecule type" value="Genomic_DNA"/>
</dbReference>
<comment type="caution">
    <text evidence="8">The sequence shown here is derived from an EMBL/GenBank/DDBJ whole genome shotgun (WGS) entry which is preliminary data.</text>
</comment>
<evidence type="ECO:0000256" key="3">
    <source>
        <dbReference type="SAM" id="SignalP"/>
    </source>
</evidence>
<accession>A0ABX2AU42</accession>
<feature type="domain" description="Glycoside hydrolase family 31 N-terminal" evidence="5">
    <location>
        <begin position="24"/>
        <end position="183"/>
    </location>
</feature>
<evidence type="ECO:0000259" key="6">
    <source>
        <dbReference type="Pfam" id="PF17137"/>
    </source>
</evidence>
<keyword evidence="9" id="KW-1185">Reference proteome</keyword>
<evidence type="ECO:0000259" key="4">
    <source>
        <dbReference type="Pfam" id="PF01055"/>
    </source>
</evidence>
<protein>
    <submittedName>
        <fullName evidence="8">DUF5110 domain-containing protein</fullName>
    </submittedName>
</protein>
<dbReference type="Gene3D" id="3.20.20.80">
    <property type="entry name" value="Glycosidases"/>
    <property type="match status" value="1"/>
</dbReference>
<dbReference type="PANTHER" id="PTHR43863">
    <property type="entry name" value="HYDROLASE, PUTATIVE (AFU_ORTHOLOGUE AFUA_1G03140)-RELATED"/>
    <property type="match status" value="1"/>
</dbReference>
<dbReference type="GeneID" id="82156588"/>
<feature type="domain" description="Glycoside hydrolase family 31 TIM barrel" evidence="4">
    <location>
        <begin position="223"/>
        <end position="566"/>
    </location>
</feature>